<dbReference type="AlphaFoldDB" id="U2P4V4"/>
<dbReference type="EMBL" id="AWVI01000041">
    <property type="protein sequence ID" value="ERK45490.1"/>
    <property type="molecule type" value="Genomic_DNA"/>
</dbReference>
<dbReference type="InterPro" id="IPR002068">
    <property type="entry name" value="A-crystallin/Hsp20_dom"/>
</dbReference>
<dbReference type="CDD" id="cd06471">
    <property type="entry name" value="ACD_LpsHSP_like"/>
    <property type="match status" value="1"/>
</dbReference>
<dbReference type="PANTHER" id="PTHR11527">
    <property type="entry name" value="HEAT-SHOCK PROTEIN 20 FAMILY MEMBER"/>
    <property type="match status" value="1"/>
</dbReference>
<dbReference type="Proteomes" id="UP000016658">
    <property type="component" value="Unassembled WGS sequence"/>
</dbReference>
<evidence type="ECO:0000313" key="4">
    <source>
        <dbReference type="EMBL" id="ERK45490.1"/>
    </source>
</evidence>
<evidence type="ECO:0000259" key="3">
    <source>
        <dbReference type="PROSITE" id="PS01031"/>
    </source>
</evidence>
<comment type="caution">
    <text evidence="4">The sequence shown here is derived from an EMBL/GenBank/DDBJ whole genome shotgun (WGS) entry which is preliminary data.</text>
</comment>
<dbReference type="Gene3D" id="2.60.40.790">
    <property type="match status" value="1"/>
</dbReference>
<dbReference type="PATRIC" id="fig|649755.3.peg.915"/>
<dbReference type="SUPFAM" id="SSF49764">
    <property type="entry name" value="HSP20-like chaperones"/>
    <property type="match status" value="1"/>
</dbReference>
<dbReference type="PROSITE" id="PS01031">
    <property type="entry name" value="SHSP"/>
    <property type="match status" value="1"/>
</dbReference>
<dbReference type="InterPro" id="IPR008978">
    <property type="entry name" value="HSP20-like_chaperone"/>
</dbReference>
<dbReference type="InterPro" id="IPR031107">
    <property type="entry name" value="Small_HSP"/>
</dbReference>
<sequence length="144" mass="16927">MEAMYMKFFPRTYDLFDDVFDDMFNTPFFTGRNNGLMRTDITEKDDHYLLDVELPGCKKEDIQIGLRDGYLNISASRNSNKEEKDDKGNLIRQERYSGSFSRSFYVGENVEEKDIKASYDNGELKITFPKEKEKLPENKTIMIE</sequence>
<gene>
    <name evidence="4" type="ORF">HMPREF0367_00985</name>
</gene>
<protein>
    <submittedName>
        <fullName evidence="4">Hsp20 family chaperone</fullName>
    </submittedName>
</protein>
<organism evidence="4 5">
    <name type="scientific">Faecalitalea cylindroides ATCC 27803</name>
    <dbReference type="NCBI Taxonomy" id="649755"/>
    <lineage>
        <taxon>Bacteria</taxon>
        <taxon>Bacillati</taxon>
        <taxon>Bacillota</taxon>
        <taxon>Erysipelotrichia</taxon>
        <taxon>Erysipelotrichales</taxon>
        <taxon>Erysipelotrichaceae</taxon>
        <taxon>Faecalitalea</taxon>
    </lineage>
</organism>
<dbReference type="HOGENOM" id="CLU_046737_8_0_9"/>
<feature type="domain" description="SHSP" evidence="3">
    <location>
        <begin position="30"/>
        <end position="144"/>
    </location>
</feature>
<comment type="similarity">
    <text evidence="1 2">Belongs to the small heat shock protein (HSP20) family.</text>
</comment>
<evidence type="ECO:0000256" key="1">
    <source>
        <dbReference type="PROSITE-ProRule" id="PRU00285"/>
    </source>
</evidence>
<dbReference type="Pfam" id="PF00011">
    <property type="entry name" value="HSP20"/>
    <property type="match status" value="1"/>
</dbReference>
<accession>U2P4V4</accession>
<name>U2P4V4_9FIRM</name>
<reference evidence="4 5" key="1">
    <citation type="submission" date="2013-06" db="EMBL/GenBank/DDBJ databases">
        <authorList>
            <person name="Weinstock G."/>
            <person name="Sodergren E."/>
            <person name="Lobos E.A."/>
            <person name="Fulton L."/>
            <person name="Fulton R."/>
            <person name="Courtney L."/>
            <person name="Fronick C."/>
            <person name="O'Laughlin M."/>
            <person name="Godfrey J."/>
            <person name="Wilson R.M."/>
            <person name="Miner T."/>
            <person name="Farmer C."/>
            <person name="Delehaunty K."/>
            <person name="Cordes M."/>
            <person name="Minx P."/>
            <person name="Tomlinson C."/>
            <person name="Chen J."/>
            <person name="Wollam A."/>
            <person name="Pepin K.H."/>
            <person name="Bhonagiri V."/>
            <person name="Zhang X."/>
            <person name="Warren W."/>
            <person name="Mitreva M."/>
            <person name="Mardis E.R."/>
            <person name="Wilson R.K."/>
        </authorList>
    </citation>
    <scope>NUCLEOTIDE SEQUENCE [LARGE SCALE GENOMIC DNA]</scope>
    <source>
        <strain evidence="4 5">ATCC 27803</strain>
    </source>
</reference>
<evidence type="ECO:0000256" key="2">
    <source>
        <dbReference type="RuleBase" id="RU003616"/>
    </source>
</evidence>
<evidence type="ECO:0000313" key="5">
    <source>
        <dbReference type="Proteomes" id="UP000016658"/>
    </source>
</evidence>
<proteinExistence type="inferred from homology"/>